<reference evidence="4" key="1">
    <citation type="journal article" date="2020" name="Nature">
        <title>Giant virus diversity and host interactions through global metagenomics.</title>
        <authorList>
            <person name="Schulz F."/>
            <person name="Roux S."/>
            <person name="Paez-Espino D."/>
            <person name="Jungbluth S."/>
            <person name="Walsh D.A."/>
            <person name="Denef V.J."/>
            <person name="McMahon K.D."/>
            <person name="Konstantinidis K.T."/>
            <person name="Eloe-Fadrosh E.A."/>
            <person name="Kyrpides N.C."/>
            <person name="Woyke T."/>
        </authorList>
    </citation>
    <scope>NUCLEOTIDE SEQUENCE</scope>
    <source>
        <strain evidence="4">GVMAG-M-3300009182-46</strain>
    </source>
</reference>
<dbReference type="Gene3D" id="3.40.50.300">
    <property type="entry name" value="P-loop containing nucleotide triphosphate hydrolases"/>
    <property type="match status" value="1"/>
</dbReference>
<feature type="region of interest" description="Disordered" evidence="2">
    <location>
        <begin position="1"/>
        <end position="107"/>
    </location>
</feature>
<dbReference type="SUPFAM" id="SSF52540">
    <property type="entry name" value="P-loop containing nucleoside triphosphate hydrolases"/>
    <property type="match status" value="2"/>
</dbReference>
<feature type="domain" description="Helicase ATP-binding" evidence="3">
    <location>
        <begin position="368"/>
        <end position="437"/>
    </location>
</feature>
<dbReference type="PROSITE" id="PS51192">
    <property type="entry name" value="HELICASE_ATP_BIND_1"/>
    <property type="match status" value="1"/>
</dbReference>
<accession>A0A6C0F3N8</accession>
<dbReference type="Pfam" id="PF00176">
    <property type="entry name" value="SNF2-rel_dom"/>
    <property type="match status" value="1"/>
</dbReference>
<dbReference type="Gene3D" id="3.40.50.10810">
    <property type="entry name" value="Tandem AAA-ATPase domain"/>
    <property type="match status" value="1"/>
</dbReference>
<dbReference type="InterPro" id="IPR001650">
    <property type="entry name" value="Helicase_C-like"/>
</dbReference>
<feature type="coiled-coil region" evidence="1">
    <location>
        <begin position="1248"/>
        <end position="1322"/>
    </location>
</feature>
<dbReference type="InterPro" id="IPR000330">
    <property type="entry name" value="SNF2_N"/>
</dbReference>
<dbReference type="EMBL" id="MN739031">
    <property type="protein sequence ID" value="QHT36128.1"/>
    <property type="molecule type" value="Genomic_DNA"/>
</dbReference>
<evidence type="ECO:0000313" key="4">
    <source>
        <dbReference type="EMBL" id="QHT36128.1"/>
    </source>
</evidence>
<dbReference type="SMART" id="SM00490">
    <property type="entry name" value="HELICc"/>
    <property type="match status" value="1"/>
</dbReference>
<dbReference type="GO" id="GO:0005524">
    <property type="term" value="F:ATP binding"/>
    <property type="evidence" value="ECO:0007669"/>
    <property type="project" value="InterPro"/>
</dbReference>
<dbReference type="InterPro" id="IPR027417">
    <property type="entry name" value="P-loop_NTPase"/>
</dbReference>
<dbReference type="InterPro" id="IPR014001">
    <property type="entry name" value="Helicase_ATP-bd"/>
</dbReference>
<evidence type="ECO:0000259" key="3">
    <source>
        <dbReference type="PROSITE" id="PS51192"/>
    </source>
</evidence>
<protein>
    <recommendedName>
        <fullName evidence="3">Helicase ATP-binding domain-containing protein</fullName>
    </recommendedName>
</protein>
<sequence length="1563" mass="177758">MSSQQNTEDIESIENKIQSPDEIPGTSVTSPVEQAVLDRPDLEELKQRPPLQFEDASSSAATRSEEEEESAKASEAVEESASKLEAKTPASQPLEEEKATLFDDQSPTFTVKENAVVEDLEREFEENKCGDPENYYAGKCKKLLLKKETLEREYLAQHPNEDDYLYPSLNDPLFNVKISQKKEFSDTKYDGQLYDIKERSDELSRAEFELSPHQAFVKNFMSFQTPYNSLLLFHGLGSGKTCSAIGVSEEMRDYLKQMGISKRIIIVASPNVQDNFRLQLFDERKLKQVDGLWNIRACTGNKLIKEINPTNIKGLTREKVISQVKNLINASYLFLGYIEFANYIAKIERVKGDVKNEKQRQAQMRRNLNNEFNNRLVVIDEIHNIRISEDNENKKVAQNLTRLVMATDNLRLLLLSATPMYNSYREIVWLLNLMNINDRRAVVNVSDIFDKYGNFKQDKEGNDIGREMLVRKSTGYISFVRGENPYTFPFRVYPNLFAPEHTFQNIEEQYPRFQMNGKAIDGEDKLKILSLYLTTVGSYQALGYKYIIDSLRKKQFNITTSKGKIRDMPSFDEMESFGYTILTEPIEALNIIYPVDNLEQVVERSVAPISSQPKLIEAAESASDEPVSLTAVVLPGAAEKLAESDSKSTEEAEVPKASVVVEEVPEEQEEEEEIEVQGPTKQSVSTESFSYSGGATARTVGTTARTVGTTARTVGTTARTVGASARTVGASATQKKTFGKTLPAKTEIFEEDEDVAASEEEDEDEGTDREIFIDPSTLTGKRGLERMMRFINTTVPPVKGQFEYKTDNHMFATSEIGKYSSKIKSICDSIYSQEKDTVADGIILIYSQYIDGGLIPMALALEEMGFTRYGEKSKSLFKAPPVPPANVKTMKPQDKTVAGKFMPAKYVIISGDKRISPNNDADIKALTSDNNVDGHRIKVVLISKAGSEGLDLKFIRQVHIMDPWYNMNRIEQIIGRAVRNFSHSHKDLPFEKRNVEIFLYATLLENNEEEAADLYIYRVAEVKALQIGRVSRVLKETAVDCIINHEQANFTQENFREFLKAPVKQILSSGEVIEEFPVGDAPYSASCDYMKTCDYECNTSNELVADFKPSEDGGNLDTYNETFIIVNSDKIIQKIKQLMKERYFYKKKDLFARIKTPKDIPDIQIYAALTYLIDDNNEYITDKYGRTGYLKNIGEYYLFQPSELNYENISILDRSMPIDFKRSMIHFDVRKDLVNYVIQEKPKVEAPIKAVKKETAALKQQKREKEEEEEEEEAGLKEAEMIPLAKEPVKRMAEGPHEARQLAKHGLAIEGAKRILKEMEENYDLANHFARKEPKVPRGDDNWYKHCGIVMRKMVQSGVPAKDIMHFLIEHLVDFLTYKEKVDVLQYLYAKEVIDETSFEFKIKGCFDEKIILNKGVTGIILFNGDVRSVLILNRGKWTAAESEDINDLAPAIKKKYFDDPRHFNTNVGFIGSDKTGVFVFKVKDILNTRNTGARCDEAGKAKTIKLLNTIIGHEEYTKENTKGMVQQELCALQEFTLRLYNLQKKDNLVWFLDPEMAKISKF</sequence>
<organism evidence="4">
    <name type="scientific">viral metagenome</name>
    <dbReference type="NCBI Taxonomy" id="1070528"/>
    <lineage>
        <taxon>unclassified sequences</taxon>
        <taxon>metagenomes</taxon>
        <taxon>organismal metagenomes</taxon>
    </lineage>
</organism>
<feature type="region of interest" description="Disordered" evidence="2">
    <location>
        <begin position="664"/>
        <end position="695"/>
    </location>
</feature>
<feature type="compositionally biased region" description="Basic and acidic residues" evidence="2">
    <location>
        <begin position="36"/>
        <end position="47"/>
    </location>
</feature>
<evidence type="ECO:0000256" key="2">
    <source>
        <dbReference type="SAM" id="MobiDB-lite"/>
    </source>
</evidence>
<name>A0A6C0F3N8_9ZZZZ</name>
<evidence type="ECO:0000256" key="1">
    <source>
        <dbReference type="SAM" id="Coils"/>
    </source>
</evidence>
<proteinExistence type="predicted"/>
<dbReference type="InterPro" id="IPR038718">
    <property type="entry name" value="SNF2-like_sf"/>
</dbReference>
<keyword evidence="1" id="KW-0175">Coiled coil</keyword>
<dbReference type="Pfam" id="PF00271">
    <property type="entry name" value="Helicase_C"/>
    <property type="match status" value="1"/>
</dbReference>
<feature type="compositionally biased region" description="Acidic residues" evidence="2">
    <location>
        <begin position="664"/>
        <end position="675"/>
    </location>
</feature>
<feature type="compositionally biased region" description="Polar residues" evidence="2">
    <location>
        <begin position="679"/>
        <end position="691"/>
    </location>
</feature>